<name>A0A1N6JQR6_9BURK</name>
<evidence type="ECO:0000259" key="13">
    <source>
        <dbReference type="PROSITE" id="PS50839"/>
    </source>
</evidence>
<evidence type="ECO:0000256" key="9">
    <source>
        <dbReference type="SAM" id="Phobius"/>
    </source>
</evidence>
<evidence type="ECO:0000256" key="6">
    <source>
        <dbReference type="ARBA" id="ARBA00023012"/>
    </source>
</evidence>
<dbReference type="EMBL" id="FSRM01000002">
    <property type="protein sequence ID" value="SIO46519.1"/>
    <property type="molecule type" value="Genomic_DNA"/>
</dbReference>
<evidence type="ECO:0000313" key="15">
    <source>
        <dbReference type="Proteomes" id="UP000184693"/>
    </source>
</evidence>
<keyword evidence="2" id="KW-0808">Transferase</keyword>
<feature type="coiled-coil region" evidence="8">
    <location>
        <begin position="471"/>
        <end position="502"/>
    </location>
</feature>
<evidence type="ECO:0000259" key="12">
    <source>
        <dbReference type="PROSITE" id="PS50113"/>
    </source>
</evidence>
<dbReference type="SUPFAM" id="SSF55874">
    <property type="entry name" value="ATPase domain of HSP90 chaperone/DNA topoisomerase II/histidine kinase"/>
    <property type="match status" value="1"/>
</dbReference>
<gene>
    <name evidence="14" type="ORF">SAMN05444168_4813</name>
</gene>
<reference evidence="14 15" key="1">
    <citation type="submission" date="2016-11" db="EMBL/GenBank/DDBJ databases">
        <authorList>
            <person name="Jaros S."/>
            <person name="Januszkiewicz K."/>
            <person name="Wedrychowicz H."/>
        </authorList>
    </citation>
    <scope>NUCLEOTIDE SEQUENCE [LARGE SCALE GENOMIC DNA]</scope>
    <source>
        <strain evidence="14 15">GAS86</strain>
    </source>
</reference>
<dbReference type="PANTHER" id="PTHR24421">
    <property type="entry name" value="NITRATE/NITRITE SENSOR PROTEIN NARX-RELATED"/>
    <property type="match status" value="1"/>
</dbReference>
<organism evidence="14 15">
    <name type="scientific">Paraburkholderia phenazinium</name>
    <dbReference type="NCBI Taxonomy" id="60549"/>
    <lineage>
        <taxon>Bacteria</taxon>
        <taxon>Pseudomonadati</taxon>
        <taxon>Pseudomonadota</taxon>
        <taxon>Betaproteobacteria</taxon>
        <taxon>Burkholderiales</taxon>
        <taxon>Burkholderiaceae</taxon>
        <taxon>Paraburkholderia</taxon>
    </lineage>
</organism>
<dbReference type="NCBIfam" id="TIGR00229">
    <property type="entry name" value="sensory_box"/>
    <property type="match status" value="1"/>
</dbReference>
<keyword evidence="6" id="KW-0902">Two-component regulatory system</keyword>
<evidence type="ECO:0000256" key="7">
    <source>
        <dbReference type="ARBA" id="ARBA00023136"/>
    </source>
</evidence>
<dbReference type="SMART" id="SM00091">
    <property type="entry name" value="PAS"/>
    <property type="match status" value="1"/>
</dbReference>
<dbReference type="Pfam" id="PF13426">
    <property type="entry name" value="PAS_9"/>
    <property type="match status" value="1"/>
</dbReference>
<dbReference type="InterPro" id="IPR006189">
    <property type="entry name" value="CHASE_dom"/>
</dbReference>
<dbReference type="PANTHER" id="PTHR24421:SF59">
    <property type="entry name" value="OXYGEN SENSOR HISTIDINE KINASE NREB"/>
    <property type="match status" value="1"/>
</dbReference>
<dbReference type="InterPro" id="IPR000700">
    <property type="entry name" value="PAS-assoc_C"/>
</dbReference>
<dbReference type="InterPro" id="IPR042240">
    <property type="entry name" value="CHASE_sf"/>
</dbReference>
<dbReference type="OrthoDB" id="9813412at2"/>
<dbReference type="InterPro" id="IPR005467">
    <property type="entry name" value="His_kinase_dom"/>
</dbReference>
<protein>
    <submittedName>
        <fullName evidence="14">Multi-sensor signal transduction histidine kinase</fullName>
    </submittedName>
</protein>
<proteinExistence type="predicted"/>
<evidence type="ECO:0000256" key="4">
    <source>
        <dbReference type="ARBA" id="ARBA00022777"/>
    </source>
</evidence>
<dbReference type="InterPro" id="IPR011712">
    <property type="entry name" value="Sig_transdc_His_kin_sub3_dim/P"/>
</dbReference>
<evidence type="ECO:0000256" key="8">
    <source>
        <dbReference type="SAM" id="Coils"/>
    </source>
</evidence>
<dbReference type="InterPro" id="IPR000014">
    <property type="entry name" value="PAS"/>
</dbReference>
<evidence type="ECO:0000256" key="2">
    <source>
        <dbReference type="ARBA" id="ARBA00022679"/>
    </source>
</evidence>
<evidence type="ECO:0000256" key="3">
    <source>
        <dbReference type="ARBA" id="ARBA00022692"/>
    </source>
</evidence>
<feature type="transmembrane region" description="Helical" evidence="9">
    <location>
        <begin position="27"/>
        <end position="48"/>
    </location>
</feature>
<feature type="transmembrane region" description="Helical" evidence="9">
    <location>
        <begin position="312"/>
        <end position="332"/>
    </location>
</feature>
<dbReference type="PROSITE" id="PS50112">
    <property type="entry name" value="PAS"/>
    <property type="match status" value="1"/>
</dbReference>
<dbReference type="Pfam" id="PF07730">
    <property type="entry name" value="HisKA_3"/>
    <property type="match status" value="1"/>
</dbReference>
<dbReference type="InterPro" id="IPR003594">
    <property type="entry name" value="HATPase_dom"/>
</dbReference>
<dbReference type="Proteomes" id="UP000184693">
    <property type="component" value="Unassembled WGS sequence"/>
</dbReference>
<evidence type="ECO:0000256" key="5">
    <source>
        <dbReference type="ARBA" id="ARBA00022989"/>
    </source>
</evidence>
<dbReference type="CDD" id="cd00130">
    <property type="entry name" value="PAS"/>
    <property type="match status" value="1"/>
</dbReference>
<dbReference type="Gene3D" id="1.20.5.1930">
    <property type="match status" value="1"/>
</dbReference>
<dbReference type="PROSITE" id="PS50113">
    <property type="entry name" value="PAC"/>
    <property type="match status" value="1"/>
</dbReference>
<dbReference type="GO" id="GO:0000155">
    <property type="term" value="F:phosphorelay sensor kinase activity"/>
    <property type="evidence" value="ECO:0007669"/>
    <property type="project" value="InterPro"/>
</dbReference>
<keyword evidence="3 9" id="KW-0812">Transmembrane</keyword>
<dbReference type="AlphaFoldDB" id="A0A1N6JQR6"/>
<dbReference type="PROSITE" id="PS50109">
    <property type="entry name" value="HIS_KIN"/>
    <property type="match status" value="1"/>
</dbReference>
<feature type="domain" description="Histidine kinase" evidence="10">
    <location>
        <begin position="506"/>
        <end position="701"/>
    </location>
</feature>
<dbReference type="GO" id="GO:0046983">
    <property type="term" value="F:protein dimerization activity"/>
    <property type="evidence" value="ECO:0007669"/>
    <property type="project" value="InterPro"/>
</dbReference>
<dbReference type="SUPFAM" id="SSF55785">
    <property type="entry name" value="PYP-like sensor domain (PAS domain)"/>
    <property type="match status" value="1"/>
</dbReference>
<dbReference type="InterPro" id="IPR035965">
    <property type="entry name" value="PAS-like_dom_sf"/>
</dbReference>
<evidence type="ECO:0000313" key="14">
    <source>
        <dbReference type="EMBL" id="SIO46519.1"/>
    </source>
</evidence>
<feature type="domain" description="PAS" evidence="11">
    <location>
        <begin position="352"/>
        <end position="400"/>
    </location>
</feature>
<dbReference type="Gene3D" id="3.30.450.20">
    <property type="entry name" value="PAS domain"/>
    <property type="match status" value="1"/>
</dbReference>
<dbReference type="Pfam" id="PF02518">
    <property type="entry name" value="HATPase_c"/>
    <property type="match status" value="1"/>
</dbReference>
<keyword evidence="8" id="KW-0175">Coiled coil</keyword>
<feature type="domain" description="CHASE" evidence="13">
    <location>
        <begin position="141"/>
        <end position="236"/>
    </location>
</feature>
<dbReference type="SMART" id="SM01079">
    <property type="entry name" value="CHASE"/>
    <property type="match status" value="1"/>
</dbReference>
<keyword evidence="7 9" id="KW-0472">Membrane</keyword>
<keyword evidence="5 9" id="KW-1133">Transmembrane helix</keyword>
<sequence>MSGHAKLPAYDAANRSTPEIAPNRRPVLIAALTFVMAMAITVSSASLVRDHLRHAAQAHFELRTQRITADLRDEFRACEQVMLGASGLFADVSPPGAVTPELWSRYVSQIDLADTLASARALGYADAPHPTALGASGSLFAPVRVMWPRFADAARPDRDLGADATARAALLRAGDSAQVSLYVHAGGQQAPQGNERAMLDLYLPVYAAGSAPLSREARRAAISGFVVAVLDTGQLFGDIVMRDPRLALRVTVSNAGAPMPLFTTDTSSDDSADAPPLFHETDTLTVGGEALTLSYSTSDAALSAIPDYSSNAVLAAGTLAAIFLAGIAFLLARRAAGTSAETSRASSQSTLNEARMMGIIRSSMEAIITVDEAQRIVIFNPMAERIFGCSAMDAIGAPLVRFIPERFRSAHEKHVEQFGVTGVSERQMGRQRVLFGLRANGEEFPIEASISQILDANGKLYTVVLRDVTERVRADNALKASREDLRELSANLQNVREEEKARIARELHDDLGQQLTALKMDLSSVELALDALPAGDPEVRTQLRGMRRLIDATVASVRRIAADLRPVMLDDLGLVPAIEWLANDFTNRYGIDIERQIEPGDIVFTRNGATTLFRIVQEALTNVARHADATLVTLVLRIEGEQCILRIEDNGRGTVEPDGRNSKSFGLLGIRERAHMLGGSISIETAAARGFAITAVFPLHSIQQDETLP</sequence>
<dbReference type="Gene3D" id="3.30.450.350">
    <property type="entry name" value="CHASE domain"/>
    <property type="match status" value="1"/>
</dbReference>
<dbReference type="CDD" id="cd16917">
    <property type="entry name" value="HATPase_UhpB-NarQ-NarX-like"/>
    <property type="match status" value="1"/>
</dbReference>
<dbReference type="InterPro" id="IPR036890">
    <property type="entry name" value="HATPase_C_sf"/>
</dbReference>
<comment type="subcellular location">
    <subcellularLocation>
        <location evidence="1">Membrane</location>
    </subcellularLocation>
</comment>
<evidence type="ECO:0000259" key="10">
    <source>
        <dbReference type="PROSITE" id="PS50109"/>
    </source>
</evidence>
<evidence type="ECO:0000259" key="11">
    <source>
        <dbReference type="PROSITE" id="PS50112"/>
    </source>
</evidence>
<dbReference type="Gene3D" id="3.30.565.10">
    <property type="entry name" value="Histidine kinase-like ATPase, C-terminal domain"/>
    <property type="match status" value="1"/>
</dbReference>
<feature type="domain" description="PAC" evidence="12">
    <location>
        <begin position="427"/>
        <end position="480"/>
    </location>
</feature>
<dbReference type="GO" id="GO:0016020">
    <property type="term" value="C:membrane"/>
    <property type="evidence" value="ECO:0007669"/>
    <property type="project" value="UniProtKB-SubCell"/>
</dbReference>
<dbReference type="Pfam" id="PF03924">
    <property type="entry name" value="CHASE"/>
    <property type="match status" value="1"/>
</dbReference>
<accession>A0A1N6JQR6</accession>
<evidence type="ECO:0000256" key="1">
    <source>
        <dbReference type="ARBA" id="ARBA00004370"/>
    </source>
</evidence>
<keyword evidence="4 14" id="KW-0418">Kinase</keyword>
<dbReference type="InterPro" id="IPR050482">
    <property type="entry name" value="Sensor_HK_TwoCompSys"/>
</dbReference>
<dbReference type="PROSITE" id="PS50839">
    <property type="entry name" value="CHASE"/>
    <property type="match status" value="1"/>
</dbReference>
<dbReference type="SMART" id="SM00387">
    <property type="entry name" value="HATPase_c"/>
    <property type="match status" value="1"/>
</dbReference>